<evidence type="ECO:0000256" key="1">
    <source>
        <dbReference type="SAM" id="MobiDB-lite"/>
    </source>
</evidence>
<sequence>MKPEATHGANLDEIGSKIKEKDENLEESNKEQERRIGTILQASQQRINSSRCPNQGLPKRRCPRTDRLDPEAGQQQMSQSTPGPGKSHRREYIGTEQQTSSP</sequence>
<evidence type="ECO:0000313" key="3">
    <source>
        <dbReference type="Proteomes" id="UP000030640"/>
    </source>
</evidence>
<dbReference type="RefSeq" id="XP_008819480.1">
    <property type="nucleotide sequence ID" value="XM_008821258.1"/>
</dbReference>
<name>W7AF70_9APIC</name>
<gene>
    <name evidence="2" type="ORF">C922_05687</name>
</gene>
<dbReference type="EMBL" id="KI965595">
    <property type="protein sequence ID" value="EUD63931.1"/>
    <property type="molecule type" value="Genomic_DNA"/>
</dbReference>
<dbReference type="AlphaFoldDB" id="W7AF70"/>
<organism evidence="2 3">
    <name type="scientific">Plasmodium inui San Antonio 1</name>
    <dbReference type="NCBI Taxonomy" id="1237626"/>
    <lineage>
        <taxon>Eukaryota</taxon>
        <taxon>Sar</taxon>
        <taxon>Alveolata</taxon>
        <taxon>Apicomplexa</taxon>
        <taxon>Aconoidasida</taxon>
        <taxon>Haemosporida</taxon>
        <taxon>Plasmodiidae</taxon>
        <taxon>Plasmodium</taxon>
        <taxon>Plasmodium (Plasmodium)</taxon>
    </lineage>
</organism>
<feature type="compositionally biased region" description="Basic and acidic residues" evidence="1">
    <location>
        <begin position="14"/>
        <end position="36"/>
    </location>
</feature>
<feature type="region of interest" description="Disordered" evidence="1">
    <location>
        <begin position="1"/>
        <end position="102"/>
    </location>
</feature>
<keyword evidence="3" id="KW-1185">Reference proteome</keyword>
<dbReference type="Proteomes" id="UP000030640">
    <property type="component" value="Unassembled WGS sequence"/>
</dbReference>
<protein>
    <submittedName>
        <fullName evidence="2">Uncharacterized protein</fullName>
    </submittedName>
</protein>
<proteinExistence type="predicted"/>
<dbReference type="VEuPathDB" id="PlasmoDB:C922_05687"/>
<feature type="compositionally biased region" description="Polar residues" evidence="1">
    <location>
        <begin position="40"/>
        <end position="53"/>
    </location>
</feature>
<evidence type="ECO:0000313" key="2">
    <source>
        <dbReference type="EMBL" id="EUD63931.1"/>
    </source>
</evidence>
<accession>W7AF70</accession>
<reference evidence="2 3" key="1">
    <citation type="submission" date="2013-02" db="EMBL/GenBank/DDBJ databases">
        <title>The Genome Sequence of Plasmodium inui San Antonio 1.</title>
        <authorList>
            <consortium name="The Broad Institute Genome Sequencing Platform"/>
            <consortium name="The Broad Institute Genome Sequencing Center for Infectious Disease"/>
            <person name="Neafsey D."/>
            <person name="Cheeseman I."/>
            <person name="Volkman S."/>
            <person name="Adams J."/>
            <person name="Walker B."/>
            <person name="Young S.K."/>
            <person name="Zeng Q."/>
            <person name="Gargeya S."/>
            <person name="Fitzgerald M."/>
            <person name="Haas B."/>
            <person name="Abouelleil A."/>
            <person name="Alvarado L."/>
            <person name="Arachchi H.M."/>
            <person name="Berlin A.M."/>
            <person name="Chapman S.B."/>
            <person name="Dewar J."/>
            <person name="Goldberg J."/>
            <person name="Griggs A."/>
            <person name="Gujja S."/>
            <person name="Hansen M."/>
            <person name="Howarth C."/>
            <person name="Imamovic A."/>
            <person name="Larimer J."/>
            <person name="McCowan C."/>
            <person name="Murphy C."/>
            <person name="Neiman D."/>
            <person name="Pearson M."/>
            <person name="Priest M."/>
            <person name="Roberts A."/>
            <person name="Saif S."/>
            <person name="Shea T."/>
            <person name="Sisk P."/>
            <person name="Sykes S."/>
            <person name="Wortman J."/>
            <person name="Nusbaum C."/>
            <person name="Birren B."/>
        </authorList>
    </citation>
    <scope>NUCLEOTIDE SEQUENCE [LARGE SCALE GENOMIC DNA]</scope>
    <source>
        <strain evidence="2 3">San Antonio 1</strain>
    </source>
</reference>
<dbReference type="GeneID" id="20040961"/>
<feature type="compositionally biased region" description="Polar residues" evidence="1">
    <location>
        <begin position="73"/>
        <end position="82"/>
    </location>
</feature>